<dbReference type="PROSITE" id="PS00086">
    <property type="entry name" value="CYTOCHROME_P450"/>
    <property type="match status" value="1"/>
</dbReference>
<dbReference type="Pfam" id="PF00067">
    <property type="entry name" value="p450"/>
    <property type="match status" value="2"/>
</dbReference>
<dbReference type="GO" id="GO:0004497">
    <property type="term" value="F:monooxygenase activity"/>
    <property type="evidence" value="ECO:0007669"/>
    <property type="project" value="UniProtKB-KW"/>
</dbReference>
<keyword evidence="8" id="KW-1185">Reference proteome</keyword>
<dbReference type="Proteomes" id="UP000636709">
    <property type="component" value="Unassembled WGS sequence"/>
</dbReference>
<dbReference type="InterPro" id="IPR002403">
    <property type="entry name" value="Cyt_P450_E_grp-IV"/>
</dbReference>
<keyword evidence="6" id="KW-1133">Transmembrane helix</keyword>
<evidence type="ECO:0000313" key="8">
    <source>
        <dbReference type="Proteomes" id="UP000636709"/>
    </source>
</evidence>
<dbReference type="InterPro" id="IPR036396">
    <property type="entry name" value="Cyt_P450_sf"/>
</dbReference>
<dbReference type="PANTHER" id="PTHR47955">
    <property type="entry name" value="CYTOCHROME P450 FAMILY 71 PROTEIN"/>
    <property type="match status" value="1"/>
</dbReference>
<comment type="caution">
    <text evidence="7">The sequence shown here is derived from an EMBL/GenBank/DDBJ whole genome shotgun (WGS) entry which is preliminary data.</text>
</comment>
<dbReference type="AlphaFoldDB" id="A0A835E3B5"/>
<dbReference type="InterPro" id="IPR001128">
    <property type="entry name" value="Cyt_P450"/>
</dbReference>
<evidence type="ECO:0000256" key="5">
    <source>
        <dbReference type="RuleBase" id="RU000461"/>
    </source>
</evidence>
<comment type="similarity">
    <text evidence="1 5">Belongs to the cytochrome P450 family.</text>
</comment>
<keyword evidence="3 4" id="KW-0408">Iron</keyword>
<dbReference type="PRINTS" id="PR00465">
    <property type="entry name" value="EP450IV"/>
</dbReference>
<feature type="binding site" description="axial binding residue" evidence="4">
    <location>
        <position position="377"/>
    </location>
    <ligand>
        <name>heme</name>
        <dbReference type="ChEBI" id="CHEBI:30413"/>
    </ligand>
    <ligandPart>
        <name>Fe</name>
        <dbReference type="ChEBI" id="CHEBI:18248"/>
    </ligandPart>
</feature>
<evidence type="ECO:0000313" key="7">
    <source>
        <dbReference type="EMBL" id="KAF8658510.1"/>
    </source>
</evidence>
<sequence>MEDHHYLYLCLALVSFLLVIATKRRRAPAQHGLRPPPGPWQLPIIGSMHHIAGQLPHRAMRDLSRRHGPVMLLRIGERQLRKVAITELLSARRVLSFRAIREEEVAAMLRACASAAAAAAGVEMREMVSALVADVTSRAVLGDRCKDRDVFLRELNLSIELVAGFNPADLWPSSRLVGRLSGAVRRAEVCRDTVYGILDGIIKEHLEMIDAGGGDGEAEDLLDVLLKIQKQGTLQIPLDMDVLKAVIFDIFGAGSETSATTLEWAIAELIRNPKAMRRATAEVRDAFGSLGTVPEHALGELKYLHLVIRETFRLHTPLPLLLPRQSQEPCTVLGYDVPKGATVLVNERFEEGEEAGGVEFKGVDFELLPFGAGRRMCPGMSFGLANVELALASLLFHFDWEAPGVADPAKFDMTEAFGITARRKANLLLRPILRVPVPGV</sequence>
<dbReference type="GO" id="GO:0020037">
    <property type="term" value="F:heme binding"/>
    <property type="evidence" value="ECO:0007669"/>
    <property type="project" value="InterPro"/>
</dbReference>
<dbReference type="OrthoDB" id="588764at2759"/>
<name>A0A835E3B5_9POAL</name>
<dbReference type="GO" id="GO:0005506">
    <property type="term" value="F:iron ion binding"/>
    <property type="evidence" value="ECO:0007669"/>
    <property type="project" value="InterPro"/>
</dbReference>
<evidence type="ECO:0008006" key="9">
    <source>
        <dbReference type="Google" id="ProtNLM"/>
    </source>
</evidence>
<keyword evidence="6" id="KW-0472">Membrane</keyword>
<proteinExistence type="inferred from homology"/>
<dbReference type="Gene3D" id="1.10.630.10">
    <property type="entry name" value="Cytochrome P450"/>
    <property type="match status" value="1"/>
</dbReference>
<keyword evidence="5" id="KW-0560">Oxidoreductase</keyword>
<dbReference type="PRINTS" id="PR00385">
    <property type="entry name" value="P450"/>
</dbReference>
<evidence type="ECO:0000256" key="6">
    <source>
        <dbReference type="SAM" id="Phobius"/>
    </source>
</evidence>
<gene>
    <name evidence="7" type="ORF">HU200_058966</name>
</gene>
<keyword evidence="2 4" id="KW-0479">Metal-binding</keyword>
<evidence type="ECO:0000256" key="4">
    <source>
        <dbReference type="PIRSR" id="PIRSR602403-1"/>
    </source>
</evidence>
<dbReference type="EMBL" id="JACEFO010002479">
    <property type="protein sequence ID" value="KAF8658510.1"/>
    <property type="molecule type" value="Genomic_DNA"/>
</dbReference>
<evidence type="ECO:0000256" key="1">
    <source>
        <dbReference type="ARBA" id="ARBA00010617"/>
    </source>
</evidence>
<keyword evidence="6" id="KW-0812">Transmembrane</keyword>
<keyword evidence="4 5" id="KW-0349">Heme</keyword>
<dbReference type="GO" id="GO:0016705">
    <property type="term" value="F:oxidoreductase activity, acting on paired donors, with incorporation or reduction of molecular oxygen"/>
    <property type="evidence" value="ECO:0007669"/>
    <property type="project" value="InterPro"/>
</dbReference>
<organism evidence="7 8">
    <name type="scientific">Digitaria exilis</name>
    <dbReference type="NCBI Taxonomy" id="1010633"/>
    <lineage>
        <taxon>Eukaryota</taxon>
        <taxon>Viridiplantae</taxon>
        <taxon>Streptophyta</taxon>
        <taxon>Embryophyta</taxon>
        <taxon>Tracheophyta</taxon>
        <taxon>Spermatophyta</taxon>
        <taxon>Magnoliopsida</taxon>
        <taxon>Liliopsida</taxon>
        <taxon>Poales</taxon>
        <taxon>Poaceae</taxon>
        <taxon>PACMAD clade</taxon>
        <taxon>Panicoideae</taxon>
        <taxon>Panicodae</taxon>
        <taxon>Paniceae</taxon>
        <taxon>Anthephorinae</taxon>
        <taxon>Digitaria</taxon>
    </lineage>
</organism>
<dbReference type="PANTHER" id="PTHR47955:SF21">
    <property type="entry name" value="OS06G0642300 PROTEIN"/>
    <property type="match status" value="1"/>
</dbReference>
<comment type="cofactor">
    <cofactor evidence="4">
        <name>heme</name>
        <dbReference type="ChEBI" id="CHEBI:30413"/>
    </cofactor>
</comment>
<keyword evidence="5" id="KW-0503">Monooxygenase</keyword>
<feature type="transmembrane region" description="Helical" evidence="6">
    <location>
        <begin position="6"/>
        <end position="22"/>
    </location>
</feature>
<protein>
    <recommendedName>
        <fullName evidence="9">Cytochrome P450</fullName>
    </recommendedName>
</protein>
<dbReference type="SUPFAM" id="SSF48264">
    <property type="entry name" value="Cytochrome P450"/>
    <property type="match status" value="1"/>
</dbReference>
<accession>A0A835E3B5</accession>
<evidence type="ECO:0000256" key="2">
    <source>
        <dbReference type="ARBA" id="ARBA00022723"/>
    </source>
</evidence>
<reference evidence="7" key="1">
    <citation type="submission" date="2020-07" db="EMBL/GenBank/DDBJ databases">
        <title>Genome sequence and genetic diversity analysis of an under-domesticated orphan crop, white fonio (Digitaria exilis).</title>
        <authorList>
            <person name="Bennetzen J.L."/>
            <person name="Chen S."/>
            <person name="Ma X."/>
            <person name="Wang X."/>
            <person name="Yssel A.E.J."/>
            <person name="Chaluvadi S.R."/>
            <person name="Johnson M."/>
            <person name="Gangashetty P."/>
            <person name="Hamidou F."/>
            <person name="Sanogo M.D."/>
            <person name="Zwaenepoel A."/>
            <person name="Wallace J."/>
            <person name="Van De Peer Y."/>
            <person name="Van Deynze A."/>
        </authorList>
    </citation>
    <scope>NUCLEOTIDE SEQUENCE</scope>
    <source>
        <tissue evidence="7">Leaves</tissue>
    </source>
</reference>
<evidence type="ECO:0000256" key="3">
    <source>
        <dbReference type="ARBA" id="ARBA00023004"/>
    </source>
</evidence>
<dbReference type="InterPro" id="IPR017972">
    <property type="entry name" value="Cyt_P450_CS"/>
</dbReference>